<reference evidence="2 3" key="1">
    <citation type="submission" date="2022-08" db="EMBL/GenBank/DDBJ databases">
        <title>Reclassification of Massilia species as members of the genera Telluria, Duganella, Pseudoduganella, Mokoshia gen. nov. and Zemynaea gen. nov. using orthogonal and non-orthogonal genome-based approaches.</title>
        <authorList>
            <person name="Bowman J.P."/>
        </authorList>
    </citation>
    <scope>NUCLEOTIDE SEQUENCE [LARGE SCALE GENOMIC DNA]</scope>
    <source>
        <strain evidence="2 3">JCM 31316</strain>
    </source>
</reference>
<gene>
    <name evidence="2" type="ORF">NX784_28575</name>
</gene>
<evidence type="ECO:0000313" key="3">
    <source>
        <dbReference type="Proteomes" id="UP001204151"/>
    </source>
</evidence>
<keyword evidence="3" id="KW-1185">Reference proteome</keyword>
<sequence>MRSYTIALQFDPLIAKVSMKNLKPILTVKSGCAAERWGVTYWPLRKSPLSFREMAGGTDRPTPGHAALSAGTTWDGERYELNAATAYYDRPDILDAWYRMLHAATGPETLYQSPQFFRHLIDTTQGTQASYELFIIRRRVDGSIVGCVPVRTLGRDLDFRLGPLSLFKRTMRACQLLGSVPLLDPTEEGLTEFVVEQLLARYAKCEVLYMQAMPEEIGAAPPRCAGVSAYVLDGWRQCHTQPLPDSIDAYLQKFSAKKRYNLSRQIRLLTAAAGALQVLRIEQPDEVATLLDAMADTEGAVVKPRDTEALRLDNLARHGLLLSYVIRCGDEDVAFVLGSRSSSVWHIHKIVCQQKYMPLSVGTSAVHLAVLDVMANSAFQLIDYGYGTPNAEFRSTHVLKSRGHVLLHRSRSLTALLLKFHGRYNAMNEALIRYTKAARKWYVQRRQTGDKGVAKRNNAPKAP</sequence>
<name>A0ABT2A030_9BURK</name>
<dbReference type="Proteomes" id="UP001204151">
    <property type="component" value="Unassembled WGS sequence"/>
</dbReference>
<proteinExistence type="predicted"/>
<dbReference type="SUPFAM" id="SSF55729">
    <property type="entry name" value="Acyl-CoA N-acyltransferases (Nat)"/>
    <property type="match status" value="1"/>
</dbReference>
<dbReference type="InterPro" id="IPR038740">
    <property type="entry name" value="BioF2-like_GNAT_dom"/>
</dbReference>
<dbReference type="InterPro" id="IPR016181">
    <property type="entry name" value="Acyl_CoA_acyltransferase"/>
</dbReference>
<comment type="caution">
    <text evidence="2">The sequence shown here is derived from an EMBL/GenBank/DDBJ whole genome shotgun (WGS) entry which is preliminary data.</text>
</comment>
<dbReference type="RefSeq" id="WP_258820060.1">
    <property type="nucleotide sequence ID" value="NZ_JANUGW010000045.1"/>
</dbReference>
<dbReference type="Pfam" id="PF13480">
    <property type="entry name" value="Acetyltransf_6"/>
    <property type="match status" value="1"/>
</dbReference>
<evidence type="ECO:0000313" key="2">
    <source>
        <dbReference type="EMBL" id="MCS0585540.1"/>
    </source>
</evidence>
<feature type="domain" description="BioF2-like acetyltransferase" evidence="1">
    <location>
        <begin position="256"/>
        <end position="388"/>
    </location>
</feature>
<protein>
    <submittedName>
        <fullName evidence="2">GNAT family N-acetyltransferase</fullName>
    </submittedName>
</protein>
<organism evidence="2 3">
    <name type="scientific">Massilia pinisoli</name>
    <dbReference type="NCBI Taxonomy" id="1772194"/>
    <lineage>
        <taxon>Bacteria</taxon>
        <taxon>Pseudomonadati</taxon>
        <taxon>Pseudomonadota</taxon>
        <taxon>Betaproteobacteria</taxon>
        <taxon>Burkholderiales</taxon>
        <taxon>Oxalobacteraceae</taxon>
        <taxon>Telluria group</taxon>
        <taxon>Massilia</taxon>
    </lineage>
</organism>
<dbReference type="EMBL" id="JANUGW010000045">
    <property type="protein sequence ID" value="MCS0585540.1"/>
    <property type="molecule type" value="Genomic_DNA"/>
</dbReference>
<accession>A0ABT2A030</accession>
<evidence type="ECO:0000259" key="1">
    <source>
        <dbReference type="Pfam" id="PF13480"/>
    </source>
</evidence>